<dbReference type="RefSeq" id="WP_195081541.1">
    <property type="nucleotide sequence ID" value="NZ_JAYESH010000007.1"/>
</dbReference>
<sequence>MTTTTSPTDRIPHLDPHTETELPRWQHGHVAWFNTEKGFGYLTPDRGEPVFAEYRVIATPGYKTLTAGQPVIFTYTDTPRGPEATQIIPYTRTGTTPRPAPHRQRGDHGRSTRPRRPHRRYRP</sequence>
<name>A0ABU6B081_9NOCA</name>
<comment type="caution">
    <text evidence="3">The sequence shown here is derived from an EMBL/GenBank/DDBJ whole genome shotgun (WGS) entry which is preliminary data.</text>
</comment>
<accession>A0ABU6B081</accession>
<dbReference type="InterPro" id="IPR011129">
    <property type="entry name" value="CSD"/>
</dbReference>
<evidence type="ECO:0000313" key="3">
    <source>
        <dbReference type="EMBL" id="MEB3512784.1"/>
    </source>
</evidence>
<dbReference type="PROSITE" id="PS51857">
    <property type="entry name" value="CSD_2"/>
    <property type="match status" value="1"/>
</dbReference>
<evidence type="ECO:0000259" key="2">
    <source>
        <dbReference type="PROSITE" id="PS51857"/>
    </source>
</evidence>
<keyword evidence="4" id="KW-1185">Reference proteome</keyword>
<gene>
    <name evidence="3" type="ORF">U3653_22365</name>
</gene>
<feature type="region of interest" description="Disordered" evidence="1">
    <location>
        <begin position="75"/>
        <end position="123"/>
    </location>
</feature>
<feature type="compositionally biased region" description="Basic residues" evidence="1">
    <location>
        <begin position="111"/>
        <end position="123"/>
    </location>
</feature>
<feature type="domain" description="CSD" evidence="2">
    <location>
        <begin position="25"/>
        <end position="89"/>
    </location>
</feature>
<dbReference type="Gene3D" id="2.40.50.140">
    <property type="entry name" value="Nucleic acid-binding proteins"/>
    <property type="match status" value="1"/>
</dbReference>
<feature type="compositionally biased region" description="Basic and acidic residues" evidence="1">
    <location>
        <begin position="10"/>
        <end position="22"/>
    </location>
</feature>
<feature type="region of interest" description="Disordered" evidence="1">
    <location>
        <begin position="1"/>
        <end position="22"/>
    </location>
</feature>
<evidence type="ECO:0000256" key="1">
    <source>
        <dbReference type="SAM" id="MobiDB-lite"/>
    </source>
</evidence>
<dbReference type="CDD" id="cd04458">
    <property type="entry name" value="CSP_CDS"/>
    <property type="match status" value="1"/>
</dbReference>
<dbReference type="Proteomes" id="UP001348098">
    <property type="component" value="Unassembled WGS sequence"/>
</dbReference>
<dbReference type="InterPro" id="IPR002059">
    <property type="entry name" value="CSP_DNA-bd"/>
</dbReference>
<protein>
    <submittedName>
        <fullName evidence="3">Cold shock domain-containing protein</fullName>
    </submittedName>
</protein>
<dbReference type="SMART" id="SM00357">
    <property type="entry name" value="CSP"/>
    <property type="match status" value="1"/>
</dbReference>
<dbReference type="SUPFAM" id="SSF50249">
    <property type="entry name" value="Nucleic acid-binding proteins"/>
    <property type="match status" value="1"/>
</dbReference>
<evidence type="ECO:0000313" key="4">
    <source>
        <dbReference type="Proteomes" id="UP001348098"/>
    </source>
</evidence>
<dbReference type="PRINTS" id="PR00050">
    <property type="entry name" value="COLDSHOCK"/>
</dbReference>
<dbReference type="InterPro" id="IPR012340">
    <property type="entry name" value="NA-bd_OB-fold"/>
</dbReference>
<proteinExistence type="predicted"/>
<dbReference type="Pfam" id="PF00313">
    <property type="entry name" value="CSD"/>
    <property type="match status" value="1"/>
</dbReference>
<reference evidence="3 4" key="1">
    <citation type="submission" date="2023-12" db="EMBL/GenBank/DDBJ databases">
        <title>novel species in genus Nocarida.</title>
        <authorList>
            <person name="Li Z."/>
        </authorList>
    </citation>
    <scope>NUCLEOTIDE SEQUENCE [LARGE SCALE GENOMIC DNA]</scope>
    <source>
        <strain evidence="3 4">CDC186</strain>
    </source>
</reference>
<organism evidence="3 4">
    <name type="scientific">Nocardia implantans</name>
    <dbReference type="NCBI Taxonomy" id="3108168"/>
    <lineage>
        <taxon>Bacteria</taxon>
        <taxon>Bacillati</taxon>
        <taxon>Actinomycetota</taxon>
        <taxon>Actinomycetes</taxon>
        <taxon>Mycobacteriales</taxon>
        <taxon>Nocardiaceae</taxon>
        <taxon>Nocardia</taxon>
    </lineage>
</organism>
<dbReference type="EMBL" id="JAYKYQ010000009">
    <property type="protein sequence ID" value="MEB3512784.1"/>
    <property type="molecule type" value="Genomic_DNA"/>
</dbReference>